<sequence length="12" mass="1402">MIATLKLTLIRE</sequence>
<name>A0A2P2QXY7_RHIMU</name>
<organism evidence="1">
    <name type="scientific">Rhizophora mucronata</name>
    <name type="common">Asiatic mangrove</name>
    <dbReference type="NCBI Taxonomy" id="61149"/>
    <lineage>
        <taxon>Eukaryota</taxon>
        <taxon>Viridiplantae</taxon>
        <taxon>Streptophyta</taxon>
        <taxon>Embryophyta</taxon>
        <taxon>Tracheophyta</taxon>
        <taxon>Spermatophyta</taxon>
        <taxon>Magnoliopsida</taxon>
        <taxon>eudicotyledons</taxon>
        <taxon>Gunneridae</taxon>
        <taxon>Pentapetalae</taxon>
        <taxon>rosids</taxon>
        <taxon>fabids</taxon>
        <taxon>Malpighiales</taxon>
        <taxon>Rhizophoraceae</taxon>
        <taxon>Rhizophora</taxon>
    </lineage>
</organism>
<reference evidence="1" key="1">
    <citation type="submission" date="2018-02" db="EMBL/GenBank/DDBJ databases">
        <title>Rhizophora mucronata_Transcriptome.</title>
        <authorList>
            <person name="Meera S.P."/>
            <person name="Sreeshan A."/>
            <person name="Augustine A."/>
        </authorList>
    </citation>
    <scope>NUCLEOTIDE SEQUENCE</scope>
    <source>
        <tissue evidence="1">Leaf</tissue>
    </source>
</reference>
<proteinExistence type="predicted"/>
<accession>A0A2P2QXY7</accession>
<dbReference type="EMBL" id="GGEC01091333">
    <property type="protein sequence ID" value="MBX71817.1"/>
    <property type="molecule type" value="Transcribed_RNA"/>
</dbReference>
<evidence type="ECO:0000313" key="1">
    <source>
        <dbReference type="EMBL" id="MBX71817.1"/>
    </source>
</evidence>
<protein>
    <submittedName>
        <fullName evidence="1">Uncharacterized protein</fullName>
    </submittedName>
</protein>